<proteinExistence type="predicted"/>
<keyword evidence="2" id="KW-1185">Reference proteome</keyword>
<organism evidence="1 2">
    <name type="scientific">Favolaschia claudopus</name>
    <dbReference type="NCBI Taxonomy" id="2862362"/>
    <lineage>
        <taxon>Eukaryota</taxon>
        <taxon>Fungi</taxon>
        <taxon>Dikarya</taxon>
        <taxon>Basidiomycota</taxon>
        <taxon>Agaricomycotina</taxon>
        <taxon>Agaricomycetes</taxon>
        <taxon>Agaricomycetidae</taxon>
        <taxon>Agaricales</taxon>
        <taxon>Marasmiineae</taxon>
        <taxon>Mycenaceae</taxon>
        <taxon>Favolaschia</taxon>
    </lineage>
</organism>
<sequence>MTRGDIRDSCNAIRLRGEVTVDPRGTRSDVQPPMSRPWIKCGPGRFPVFPIIGIHTRRRRSSFPSSPCCYHLVDAGDAFNDALVILQVNVGLRLSSCYHSRSRFPLHPQRTPSPSAVYVHTPSPLLILHFQGHECSPLHLRRGRLRAYQPHHSQPICSLFDEGHPSRLTVRVRVVLVLFISRCRRRECGFLLAGAVLVVGADVSEWG</sequence>
<protein>
    <submittedName>
        <fullName evidence="1">Uncharacterized protein</fullName>
    </submittedName>
</protein>
<dbReference type="Proteomes" id="UP001362999">
    <property type="component" value="Unassembled WGS sequence"/>
</dbReference>
<evidence type="ECO:0000313" key="1">
    <source>
        <dbReference type="EMBL" id="KAK6969044.1"/>
    </source>
</evidence>
<reference evidence="1 2" key="1">
    <citation type="journal article" date="2024" name="J Genomics">
        <title>Draft genome sequencing and assembly of Favolaschia claudopus CIRM-BRFM 2984 isolated from oak limbs.</title>
        <authorList>
            <person name="Navarro D."/>
            <person name="Drula E."/>
            <person name="Chaduli D."/>
            <person name="Cazenave R."/>
            <person name="Ahrendt S."/>
            <person name="Wang J."/>
            <person name="Lipzen A."/>
            <person name="Daum C."/>
            <person name="Barry K."/>
            <person name="Grigoriev I.V."/>
            <person name="Favel A."/>
            <person name="Rosso M.N."/>
            <person name="Martin F."/>
        </authorList>
    </citation>
    <scope>NUCLEOTIDE SEQUENCE [LARGE SCALE GENOMIC DNA]</scope>
    <source>
        <strain evidence="1 2">CIRM-BRFM 2984</strain>
    </source>
</reference>
<name>A0AAV9Z224_9AGAR</name>
<accession>A0AAV9Z224</accession>
<gene>
    <name evidence="1" type="ORF">R3P38DRAFT_804458</name>
</gene>
<dbReference type="AlphaFoldDB" id="A0AAV9Z224"/>
<comment type="caution">
    <text evidence="1">The sequence shown here is derived from an EMBL/GenBank/DDBJ whole genome shotgun (WGS) entry which is preliminary data.</text>
</comment>
<dbReference type="EMBL" id="JAWWNJ010000235">
    <property type="protein sequence ID" value="KAK6969044.1"/>
    <property type="molecule type" value="Genomic_DNA"/>
</dbReference>
<evidence type="ECO:0000313" key="2">
    <source>
        <dbReference type="Proteomes" id="UP001362999"/>
    </source>
</evidence>